<reference evidence="1" key="1">
    <citation type="journal article" date="2020" name="New Phytol.">
        <title>Comparative genomics reveals dynamic genome evolution in host specialist ectomycorrhizal fungi.</title>
        <authorList>
            <person name="Lofgren L.A."/>
            <person name="Nguyen N.H."/>
            <person name="Vilgalys R."/>
            <person name="Ruytinx J."/>
            <person name="Liao H.L."/>
            <person name="Branco S."/>
            <person name="Kuo A."/>
            <person name="LaButti K."/>
            <person name="Lipzen A."/>
            <person name="Andreopoulos W."/>
            <person name="Pangilinan J."/>
            <person name="Riley R."/>
            <person name="Hundley H."/>
            <person name="Na H."/>
            <person name="Barry K."/>
            <person name="Grigoriev I.V."/>
            <person name="Stajich J.E."/>
            <person name="Kennedy P.G."/>
        </authorList>
    </citation>
    <scope>NUCLEOTIDE SEQUENCE</scope>
    <source>
        <strain evidence="1">S12</strain>
    </source>
</reference>
<accession>A0A9P7DIC6</accession>
<dbReference type="Proteomes" id="UP000719766">
    <property type="component" value="Unassembled WGS sequence"/>
</dbReference>
<evidence type="ECO:0000313" key="1">
    <source>
        <dbReference type="EMBL" id="KAG1794782.1"/>
    </source>
</evidence>
<comment type="caution">
    <text evidence="1">The sequence shown here is derived from an EMBL/GenBank/DDBJ whole genome shotgun (WGS) entry which is preliminary data.</text>
</comment>
<dbReference type="EMBL" id="JABBWE010000024">
    <property type="protein sequence ID" value="KAG1794782.1"/>
    <property type="molecule type" value="Genomic_DNA"/>
</dbReference>
<proteinExistence type="predicted"/>
<protein>
    <submittedName>
        <fullName evidence="1">Uncharacterized protein</fullName>
    </submittedName>
</protein>
<sequence length="373" mass="41916">MPSHLSPALFDSSAARISIFQISNSLGTELLDDYIGLIANQKLRTELFVLSFLLKDRVYPADLWELVGERSIETKQEETLRLHQSSCTGGDDGSHAIVERILIEERRKRCQIEVSLYSQAIERLEQYRTPLPHIGDSATHNIRMPSAMSKKEVAPLTCPIATQEMCEAWITRSEAHLIPAAEPFIERISPSDDSTTSGQDLSTTVQEEIPKSAILNHITPSLPLLSTWVTTTAKEAFCKAFKIEQASQAELVAKSLANMRDSGYMRTRERDSFTLQAKMRRAKAEIDLYTLAIDNTHEFNFSDNSAYRSITCFLSLLMPIQVHQRPLLIKVFGSLCSRKCIAVRRTSTMIRTRTINIGNVGFHVMVPSCKGTH</sequence>
<keyword evidence="2" id="KW-1185">Reference proteome</keyword>
<dbReference type="AlphaFoldDB" id="A0A9P7DIC6"/>
<dbReference type="OrthoDB" id="2684973at2759"/>
<gene>
    <name evidence="1" type="ORF">HD556DRAFT_402272</name>
</gene>
<dbReference type="GeneID" id="64604271"/>
<dbReference type="RefSeq" id="XP_041160821.1">
    <property type="nucleotide sequence ID" value="XM_041310507.1"/>
</dbReference>
<evidence type="ECO:0000313" key="2">
    <source>
        <dbReference type="Proteomes" id="UP000719766"/>
    </source>
</evidence>
<organism evidence="1 2">
    <name type="scientific">Suillus plorans</name>
    <dbReference type="NCBI Taxonomy" id="116603"/>
    <lineage>
        <taxon>Eukaryota</taxon>
        <taxon>Fungi</taxon>
        <taxon>Dikarya</taxon>
        <taxon>Basidiomycota</taxon>
        <taxon>Agaricomycotina</taxon>
        <taxon>Agaricomycetes</taxon>
        <taxon>Agaricomycetidae</taxon>
        <taxon>Boletales</taxon>
        <taxon>Suillineae</taxon>
        <taxon>Suillaceae</taxon>
        <taxon>Suillus</taxon>
    </lineage>
</organism>
<name>A0A9P7DIC6_9AGAM</name>